<accession>A0A4S8KBH6</accession>
<proteinExistence type="predicted"/>
<dbReference type="EMBL" id="PYDT01000001">
    <property type="protein sequence ID" value="THU72454.1"/>
    <property type="molecule type" value="Genomic_DNA"/>
</dbReference>
<reference evidence="1 2" key="1">
    <citation type="journal article" date="2019" name="Nat. Plants">
        <title>Genome sequencing of Musa balbisiana reveals subgenome evolution and function divergence in polyploid bananas.</title>
        <authorList>
            <person name="Yao X."/>
        </authorList>
    </citation>
    <scope>NUCLEOTIDE SEQUENCE [LARGE SCALE GENOMIC DNA]</scope>
    <source>
        <strain evidence="2">cv. DH-PKW</strain>
        <tissue evidence="1">Leaves</tissue>
    </source>
</reference>
<sequence>MKASATLEIIKSWHDVDSVVIEELLGPIWDRYCISSYGLYTPLPSQHPYDPFPDGFELTMDALKAGLQFLLNPVIKECLHKWGISSSQMAPNSWRYIVAFLGEYRGVGIKPTRMLFLAYFRLCKGRGRYYLTARDRFKINDAPSNNKG</sequence>
<evidence type="ECO:0000313" key="1">
    <source>
        <dbReference type="EMBL" id="THU72454.1"/>
    </source>
</evidence>
<evidence type="ECO:0000313" key="2">
    <source>
        <dbReference type="Proteomes" id="UP000317650"/>
    </source>
</evidence>
<gene>
    <name evidence="1" type="ORF">C4D60_Mb04t12300</name>
</gene>
<protein>
    <submittedName>
        <fullName evidence="1">Uncharacterized protein</fullName>
    </submittedName>
</protein>
<keyword evidence="2" id="KW-1185">Reference proteome</keyword>
<organism evidence="1 2">
    <name type="scientific">Musa balbisiana</name>
    <name type="common">Banana</name>
    <dbReference type="NCBI Taxonomy" id="52838"/>
    <lineage>
        <taxon>Eukaryota</taxon>
        <taxon>Viridiplantae</taxon>
        <taxon>Streptophyta</taxon>
        <taxon>Embryophyta</taxon>
        <taxon>Tracheophyta</taxon>
        <taxon>Spermatophyta</taxon>
        <taxon>Magnoliopsida</taxon>
        <taxon>Liliopsida</taxon>
        <taxon>Zingiberales</taxon>
        <taxon>Musaceae</taxon>
        <taxon>Musa</taxon>
    </lineage>
</organism>
<dbReference type="AlphaFoldDB" id="A0A4S8KBH6"/>
<dbReference type="Proteomes" id="UP000317650">
    <property type="component" value="Chromosome 4"/>
</dbReference>
<comment type="caution">
    <text evidence="1">The sequence shown here is derived from an EMBL/GenBank/DDBJ whole genome shotgun (WGS) entry which is preliminary data.</text>
</comment>
<name>A0A4S8KBH6_MUSBA</name>